<dbReference type="Gene3D" id="3.30.1180.10">
    <property type="match status" value="1"/>
</dbReference>
<dbReference type="PANTHER" id="PTHR33434:SF2">
    <property type="entry name" value="FATTY ACID-BINDING PROTEIN TM_1468"/>
    <property type="match status" value="1"/>
</dbReference>
<dbReference type="PROSITE" id="PS51482">
    <property type="entry name" value="DEGV"/>
    <property type="match status" value="1"/>
</dbReference>
<organism evidence="2 3">
    <name type="scientific">Zhenhengia yiwuensis</name>
    <dbReference type="NCBI Taxonomy" id="2763666"/>
    <lineage>
        <taxon>Bacteria</taxon>
        <taxon>Bacillati</taxon>
        <taxon>Bacillota</taxon>
        <taxon>Clostridia</taxon>
        <taxon>Lachnospirales</taxon>
        <taxon>Lachnospiraceae</taxon>
        <taxon>Zhenhengia</taxon>
    </lineage>
</organism>
<accession>A0A926EID0</accession>
<proteinExistence type="predicted"/>
<dbReference type="GO" id="GO:0008289">
    <property type="term" value="F:lipid binding"/>
    <property type="evidence" value="ECO:0007669"/>
    <property type="project" value="UniProtKB-KW"/>
</dbReference>
<dbReference type="PANTHER" id="PTHR33434">
    <property type="entry name" value="DEGV DOMAIN-CONTAINING PROTEIN DR_1986-RELATED"/>
    <property type="match status" value="1"/>
</dbReference>
<dbReference type="SUPFAM" id="SSF82549">
    <property type="entry name" value="DAK1/DegV-like"/>
    <property type="match status" value="1"/>
</dbReference>
<dbReference type="Gene3D" id="3.40.50.10170">
    <property type="match status" value="1"/>
</dbReference>
<protein>
    <submittedName>
        <fullName evidence="2">DegV family protein</fullName>
    </submittedName>
</protein>
<dbReference type="Pfam" id="PF02645">
    <property type="entry name" value="DegV"/>
    <property type="match status" value="1"/>
</dbReference>
<keyword evidence="3" id="KW-1185">Reference proteome</keyword>
<dbReference type="EMBL" id="JACRSY010000005">
    <property type="protein sequence ID" value="MBC8578732.1"/>
    <property type="molecule type" value="Genomic_DNA"/>
</dbReference>
<name>A0A926EID0_9FIRM</name>
<dbReference type="NCBIfam" id="TIGR00762">
    <property type="entry name" value="DegV"/>
    <property type="match status" value="1"/>
</dbReference>
<dbReference type="AlphaFoldDB" id="A0A926EID0"/>
<dbReference type="Proteomes" id="UP000655830">
    <property type="component" value="Unassembled WGS sequence"/>
</dbReference>
<dbReference type="InterPro" id="IPR050270">
    <property type="entry name" value="DegV_domain_contain"/>
</dbReference>
<gene>
    <name evidence="2" type="ORF">H8718_04210</name>
</gene>
<dbReference type="InterPro" id="IPR003797">
    <property type="entry name" value="DegV"/>
</dbReference>
<evidence type="ECO:0000313" key="3">
    <source>
        <dbReference type="Proteomes" id="UP000655830"/>
    </source>
</evidence>
<evidence type="ECO:0000313" key="2">
    <source>
        <dbReference type="EMBL" id="MBC8578732.1"/>
    </source>
</evidence>
<dbReference type="RefSeq" id="WP_177670566.1">
    <property type="nucleotide sequence ID" value="NZ_JACRSY010000005.1"/>
</dbReference>
<evidence type="ECO:0000256" key="1">
    <source>
        <dbReference type="ARBA" id="ARBA00023121"/>
    </source>
</evidence>
<reference evidence="2" key="1">
    <citation type="submission" date="2020-08" db="EMBL/GenBank/DDBJ databases">
        <title>Genome public.</title>
        <authorList>
            <person name="Liu C."/>
            <person name="Sun Q."/>
        </authorList>
    </citation>
    <scope>NUCLEOTIDE SEQUENCE</scope>
    <source>
        <strain evidence="2">NSJ-12</strain>
    </source>
</reference>
<keyword evidence="1" id="KW-0446">Lipid-binding</keyword>
<sequence>MIKLLVDSTCDFPERFLKEHRIDWLPLRVRLEDKEYADKEEIEVQEVYDAMKQGVMPQTSQPLPGDIIKKLEACGENKDDVIYISFSGKMSGTYQTVHILMEEMSTRYPECRFTAVDSKSGSICIGFMAMEATRLRDEGATYDEILARIRFLADHAEHIFTLTDLNWLVKGGRISKAEGILGNMLNIKPLIHVNDGFIEVYEKVRGQKKLLTKLVDTVEERISDYKQQTIGLVHAEETELLHTIREMLKERLGDVQFVETGIGSVLSAHLGLSGIGICFFNKY</sequence>
<comment type="caution">
    <text evidence="2">The sequence shown here is derived from an EMBL/GenBank/DDBJ whole genome shotgun (WGS) entry which is preliminary data.</text>
</comment>
<dbReference type="InterPro" id="IPR043168">
    <property type="entry name" value="DegV_C"/>
</dbReference>